<dbReference type="SUPFAM" id="SSF56042">
    <property type="entry name" value="PurM C-terminal domain-like"/>
    <property type="match status" value="1"/>
</dbReference>
<dbReference type="InterPro" id="IPR010918">
    <property type="entry name" value="PurM-like_C_dom"/>
</dbReference>
<sequence>MKAGNVSQTIWKRSVKKQLHTDRKEVLFQPSAEEACSVVRISEGKLAVYAQAEASGDSVRTGIYAAVRALNDLAVHGVEPTALSVQILLTPYAQEEDLKAMTGCLESVCLEAGVQLACVRAEVTSAVARTVIFVTAQGEAEEDALLRPAYALPGQDIVLCGYAGLEGMLRILDEREEELGRRFVPAFIQQMKQLRGNVLALDAARAAAACGVKAMYQVGSGGIFAGLWELAEAAGIGLDVELSGMSVRQETVELCEYYNLNPYQMTSAGCILMTARDGDALVKALERVGARAGKLGVTTDKKARVITSGEEQRYLDRPAPDELMCWWERTGGTNCRPV</sequence>
<evidence type="ECO:0000259" key="2">
    <source>
        <dbReference type="Pfam" id="PF00586"/>
    </source>
</evidence>
<comment type="similarity">
    <text evidence="1">Belongs to the HypE family.</text>
</comment>
<dbReference type="PANTHER" id="PTHR30303:SF4">
    <property type="entry name" value="HYDROGENASE EXPRESSION_FORMATION PROTEIN HYPE"/>
    <property type="match status" value="1"/>
</dbReference>
<dbReference type="InterPro" id="IPR016188">
    <property type="entry name" value="PurM-like_N"/>
</dbReference>
<feature type="domain" description="PurM-like N-terminal" evidence="2">
    <location>
        <begin position="57"/>
        <end position="138"/>
    </location>
</feature>
<proteinExistence type="inferred from homology"/>
<dbReference type="RefSeq" id="WP_055155193.1">
    <property type="nucleotide sequence ID" value="NZ_CYZU01000079.1"/>
</dbReference>
<dbReference type="EMBL" id="CYZU01000079">
    <property type="protein sequence ID" value="CUP30270.1"/>
    <property type="molecule type" value="Genomic_DNA"/>
</dbReference>
<gene>
    <name evidence="4" type="primary">hypE</name>
    <name evidence="4" type="ORF">ERS852491_04800</name>
</gene>
<protein>
    <submittedName>
        <fullName evidence="4">Hydrogenase expression/formation protein hypE</fullName>
    </submittedName>
</protein>
<dbReference type="Pfam" id="PF02769">
    <property type="entry name" value="AIRS_C"/>
    <property type="match status" value="1"/>
</dbReference>
<dbReference type="InterPro" id="IPR036921">
    <property type="entry name" value="PurM-like_N_sf"/>
</dbReference>
<dbReference type="SUPFAM" id="SSF55326">
    <property type="entry name" value="PurM N-terminal domain-like"/>
    <property type="match status" value="1"/>
</dbReference>
<dbReference type="Pfam" id="PF00586">
    <property type="entry name" value="AIRS"/>
    <property type="match status" value="1"/>
</dbReference>
<organism evidence="4 5">
    <name type="scientific">Faecalicatena contorta</name>
    <dbReference type="NCBI Taxonomy" id="39482"/>
    <lineage>
        <taxon>Bacteria</taxon>
        <taxon>Bacillati</taxon>
        <taxon>Bacillota</taxon>
        <taxon>Clostridia</taxon>
        <taxon>Lachnospirales</taxon>
        <taxon>Lachnospiraceae</taxon>
        <taxon>Faecalicatena</taxon>
    </lineage>
</organism>
<name>A0A174M894_9FIRM</name>
<dbReference type="AlphaFoldDB" id="A0A174M894"/>
<accession>A0A174M894</accession>
<dbReference type="STRING" id="39482.ERS852491_04800"/>
<dbReference type="Proteomes" id="UP000095544">
    <property type="component" value="Unassembled WGS sequence"/>
</dbReference>
<dbReference type="OrthoDB" id="153904at2"/>
<dbReference type="Gene3D" id="3.30.1330.10">
    <property type="entry name" value="PurM-like, N-terminal domain"/>
    <property type="match status" value="1"/>
</dbReference>
<feature type="domain" description="PurM-like C-terminal" evidence="3">
    <location>
        <begin position="154"/>
        <end position="303"/>
    </location>
</feature>
<reference evidence="4 5" key="1">
    <citation type="submission" date="2015-09" db="EMBL/GenBank/DDBJ databases">
        <authorList>
            <consortium name="Pathogen Informatics"/>
        </authorList>
    </citation>
    <scope>NUCLEOTIDE SEQUENCE [LARGE SCALE GENOMIC DNA]</scope>
    <source>
        <strain evidence="4 5">2789STDY5834876</strain>
    </source>
</reference>
<dbReference type="Gene3D" id="3.90.650.10">
    <property type="entry name" value="PurM-like C-terminal domain"/>
    <property type="match status" value="1"/>
</dbReference>
<evidence type="ECO:0000256" key="1">
    <source>
        <dbReference type="ARBA" id="ARBA00006243"/>
    </source>
</evidence>
<evidence type="ECO:0000259" key="3">
    <source>
        <dbReference type="Pfam" id="PF02769"/>
    </source>
</evidence>
<evidence type="ECO:0000313" key="4">
    <source>
        <dbReference type="EMBL" id="CUP30270.1"/>
    </source>
</evidence>
<dbReference type="InterPro" id="IPR011854">
    <property type="entry name" value="HypE"/>
</dbReference>
<dbReference type="PANTHER" id="PTHR30303">
    <property type="entry name" value="HYDROGENASE ISOENZYMES FORMATION PROTEIN HYPE"/>
    <property type="match status" value="1"/>
</dbReference>
<dbReference type="GO" id="GO:0051604">
    <property type="term" value="P:protein maturation"/>
    <property type="evidence" value="ECO:0007669"/>
    <property type="project" value="TreeGrafter"/>
</dbReference>
<dbReference type="InterPro" id="IPR036676">
    <property type="entry name" value="PurM-like_C_sf"/>
</dbReference>
<evidence type="ECO:0000313" key="5">
    <source>
        <dbReference type="Proteomes" id="UP000095544"/>
    </source>
</evidence>